<feature type="transmembrane region" description="Helical" evidence="2">
    <location>
        <begin position="76"/>
        <end position="98"/>
    </location>
</feature>
<dbReference type="Gene3D" id="3.40.1090.10">
    <property type="entry name" value="Cytosolic phospholipase A2 catalytic domain"/>
    <property type="match status" value="1"/>
</dbReference>
<accession>A0A3B0VLV4</accession>
<gene>
    <name evidence="4" type="ORF">MNBD_GAMMA03-1113</name>
</gene>
<reference evidence="4" key="1">
    <citation type="submission" date="2018-06" db="EMBL/GenBank/DDBJ databases">
        <authorList>
            <person name="Zhirakovskaya E."/>
        </authorList>
    </citation>
    <scope>NUCLEOTIDE SEQUENCE</scope>
</reference>
<feature type="transmembrane region" description="Helical" evidence="2">
    <location>
        <begin position="191"/>
        <end position="210"/>
    </location>
</feature>
<dbReference type="InterPro" id="IPR002641">
    <property type="entry name" value="PNPLA_dom"/>
</dbReference>
<evidence type="ECO:0000313" key="4">
    <source>
        <dbReference type="EMBL" id="VAW44525.1"/>
    </source>
</evidence>
<protein>
    <recommendedName>
        <fullName evidence="3">PNPLA domain-containing protein</fullName>
    </recommendedName>
</protein>
<dbReference type="EMBL" id="UOFC01000009">
    <property type="protein sequence ID" value="VAW44525.1"/>
    <property type="molecule type" value="Genomic_DNA"/>
</dbReference>
<proteinExistence type="predicted"/>
<dbReference type="InterPro" id="IPR016035">
    <property type="entry name" value="Acyl_Trfase/lysoPLipase"/>
</dbReference>
<feature type="transmembrane region" description="Helical" evidence="2">
    <location>
        <begin position="119"/>
        <end position="138"/>
    </location>
</feature>
<keyword evidence="2" id="KW-0812">Transmembrane</keyword>
<organism evidence="4">
    <name type="scientific">hydrothermal vent metagenome</name>
    <dbReference type="NCBI Taxonomy" id="652676"/>
    <lineage>
        <taxon>unclassified sequences</taxon>
        <taxon>metagenomes</taxon>
        <taxon>ecological metagenomes</taxon>
    </lineage>
</organism>
<keyword evidence="1" id="KW-0443">Lipid metabolism</keyword>
<keyword evidence="2" id="KW-0472">Membrane</keyword>
<feature type="domain" description="PNPLA" evidence="3">
    <location>
        <begin position="312"/>
        <end position="554"/>
    </location>
</feature>
<dbReference type="GO" id="GO:0006629">
    <property type="term" value="P:lipid metabolic process"/>
    <property type="evidence" value="ECO:0007669"/>
    <property type="project" value="UniProtKB-KW"/>
</dbReference>
<feature type="transmembrane region" description="Helical" evidence="2">
    <location>
        <begin position="37"/>
        <end position="56"/>
    </location>
</feature>
<keyword evidence="2" id="KW-1133">Transmembrane helix</keyword>
<dbReference type="AlphaFoldDB" id="A0A3B0VLV4"/>
<evidence type="ECO:0000256" key="1">
    <source>
        <dbReference type="ARBA" id="ARBA00023098"/>
    </source>
</evidence>
<feature type="transmembrane region" description="Helical" evidence="2">
    <location>
        <begin position="246"/>
        <end position="264"/>
    </location>
</feature>
<sequence length="692" mass="78539">MRQLNKDPSTTSLISKIIDITRCYWELITNYYRLIKLARFSVFIAFIVILFVLVPQGKEALIVMQENANDYDSAQLINFVLFNFILALMCWYYARILYFFAFKDEASHAGKYCKFKKHFPRLLGVSMIFIPALVVVFTESIENSLFWYLLVSSAIFLFFVYFRRDIFNLKKIEDVNLKHNLIKELPLHTKAILIGFVLINWLLLYLFTAFGQSLSITIGTTAVVMLALATLVSVGSTISFLGERKGIPLLFIIVMIAVLTSMIADNHKIKIANDQPKFVSEKTTIKQHFTQWLEKRKPQGNMEKTPVFLIATEGGGIRAAYWTAIVLGHLQDINPNFGEHVYAISGVSGGSLGASVFNALLTQDRFMEQNSNVTNCAEGNNNYFCRSKRILKEDFLAPTVASMMFPDAFQRFCFFCRFDDRAQALETAWEKAWDKEWQGLPDSQGIFNKPFQDLWFEDTEMKIPQLFLNSTVVETGQRIIATPLDLDESFAGTFHDALATFSVTNNALSLSTTVHTSARFTYVSPAGSLERTDLPHAGKWIRLVDGGYFENSGATAISEILTEILSIQSSLNIQLIVIHISNEPDYPDRANNGTNSQARFLSEILSPIWAIFNVRGGKGQEARLALENKVKGISGEEHYLHFKLEKPDEKVQLPLGWMLSSKAQKNMDLQLQKHADYIKQINSLLVRLHQDN</sequence>
<name>A0A3B0VLV4_9ZZZZ</name>
<feature type="transmembrane region" description="Helical" evidence="2">
    <location>
        <begin position="144"/>
        <end position="162"/>
    </location>
</feature>
<dbReference type="SUPFAM" id="SSF52151">
    <property type="entry name" value="FabD/lysophospholipase-like"/>
    <property type="match status" value="1"/>
</dbReference>
<evidence type="ECO:0000259" key="3">
    <source>
        <dbReference type="Pfam" id="PF01734"/>
    </source>
</evidence>
<feature type="transmembrane region" description="Helical" evidence="2">
    <location>
        <begin position="216"/>
        <end position="234"/>
    </location>
</feature>
<dbReference type="Pfam" id="PF01734">
    <property type="entry name" value="Patatin"/>
    <property type="match status" value="1"/>
</dbReference>
<evidence type="ECO:0000256" key="2">
    <source>
        <dbReference type="SAM" id="Phobius"/>
    </source>
</evidence>